<feature type="region of interest" description="Disordered" evidence="1">
    <location>
        <begin position="168"/>
        <end position="198"/>
    </location>
</feature>
<evidence type="ECO:0000256" key="1">
    <source>
        <dbReference type="SAM" id="MobiDB-lite"/>
    </source>
</evidence>
<comment type="caution">
    <text evidence="2">The sequence shown here is derived from an EMBL/GenBank/DDBJ whole genome shotgun (WGS) entry which is preliminary data.</text>
</comment>
<feature type="compositionally biased region" description="Basic and acidic residues" evidence="1">
    <location>
        <begin position="501"/>
        <end position="519"/>
    </location>
</feature>
<dbReference type="Proteomes" id="UP000748025">
    <property type="component" value="Unassembled WGS sequence"/>
</dbReference>
<accession>A0A9P7NE10</accession>
<keyword evidence="3" id="KW-1185">Reference proteome</keyword>
<dbReference type="AlphaFoldDB" id="A0A9P7NE10"/>
<feature type="region of interest" description="Disordered" evidence="1">
    <location>
        <begin position="501"/>
        <end position="547"/>
    </location>
</feature>
<feature type="region of interest" description="Disordered" evidence="1">
    <location>
        <begin position="347"/>
        <end position="367"/>
    </location>
</feature>
<feature type="region of interest" description="Disordered" evidence="1">
    <location>
        <begin position="563"/>
        <end position="611"/>
    </location>
</feature>
<evidence type="ECO:0000313" key="3">
    <source>
        <dbReference type="Proteomes" id="UP000748025"/>
    </source>
</evidence>
<protein>
    <submittedName>
        <fullName evidence="2">Uncharacterized protein</fullName>
    </submittedName>
</protein>
<feature type="compositionally biased region" description="Basic and acidic residues" evidence="1">
    <location>
        <begin position="83"/>
        <end position="98"/>
    </location>
</feature>
<sequence length="633" mass="70287">MFLSSPPREIVHAQLRRRFATVPKDQLQILDHDGAWAVDPKDRHGVPLVPDHILQDMISHHPFMQSQAARQAADRISSATKDIVSKDHKDVEARGGHGDDDDDDVNRASSQEREDEDEDEGSLVSGWSVSPVRKPFHSIPGPEVPEFQTQILQRAIPQVDRPDAALSVSQDTVPTPEPCETPHHVETMDEGDEDEEDEEEMEVDLPAARESSQARVNLESTRMQMMACTPATTVFTQITSNETPSCAQPDQRDIISGNVLEARSPTRREKETQQRHHRRMRPIQFEGTTPIRRADSSSVVRLPSTSRLADVDSSMSTSSSSIIPATCTTAPTQKSAASGAAAVPILTNEHSSPPRTLPQPQDHDVASTQRPFIESPLPQEPQVTSLPKDIYSLFTSTYPAYIASYAGSLKNFVKALLCLEYLQSERGLHEFLYDDFIRAFSSAYLQYVRNAGPGQEALPAIEWFNLRDGPPEFSLMIITKRNLRAALQEFPEEVSLARRFIGERPQKEKAPPRERESKRQNKGAGTNLDRNSRQTRQNSAPGTTEDYACTASVPCSQLGSDAHAMSSIPPTSSARLAKTPSASHYFERMKSESRNRSAARTGSVDHQARLREHFRKTAAKRILSAGSRHGSVQ</sequence>
<reference evidence="2" key="1">
    <citation type="journal article" date="2020" name="bioRxiv">
        <title>Whole genome comparisons of ergot fungi reveals the divergence and evolution of species within the genus Claviceps are the result of varying mechanisms driving genome evolution and host range expansion.</title>
        <authorList>
            <person name="Wyka S.A."/>
            <person name="Mondo S.J."/>
            <person name="Liu M."/>
            <person name="Dettman J."/>
            <person name="Nalam V."/>
            <person name="Broders K.D."/>
        </authorList>
    </citation>
    <scope>NUCLEOTIDE SEQUENCE</scope>
    <source>
        <strain evidence="2">CCC 602</strain>
    </source>
</reference>
<feature type="compositionally biased region" description="Acidic residues" evidence="1">
    <location>
        <begin position="188"/>
        <end position="198"/>
    </location>
</feature>
<evidence type="ECO:0000313" key="2">
    <source>
        <dbReference type="EMBL" id="KAG6012237.1"/>
    </source>
</evidence>
<feature type="compositionally biased region" description="Basic and acidic residues" evidence="1">
    <location>
        <begin position="585"/>
        <end position="595"/>
    </location>
</feature>
<dbReference type="OrthoDB" id="3538943at2759"/>
<dbReference type="EMBL" id="SRPW01000767">
    <property type="protein sequence ID" value="KAG6012237.1"/>
    <property type="molecule type" value="Genomic_DNA"/>
</dbReference>
<name>A0A9P7NE10_9HYPO</name>
<gene>
    <name evidence="2" type="ORF">E4U43_007886</name>
</gene>
<feature type="region of interest" description="Disordered" evidence="1">
    <location>
        <begin position="65"/>
        <end position="143"/>
    </location>
</feature>
<proteinExistence type="predicted"/>
<organism evidence="2 3">
    <name type="scientific">Claviceps pusilla</name>
    <dbReference type="NCBI Taxonomy" id="123648"/>
    <lineage>
        <taxon>Eukaryota</taxon>
        <taxon>Fungi</taxon>
        <taxon>Dikarya</taxon>
        <taxon>Ascomycota</taxon>
        <taxon>Pezizomycotina</taxon>
        <taxon>Sordariomycetes</taxon>
        <taxon>Hypocreomycetidae</taxon>
        <taxon>Hypocreales</taxon>
        <taxon>Clavicipitaceae</taxon>
        <taxon>Claviceps</taxon>
    </lineage>
</organism>